<evidence type="ECO:0000256" key="1">
    <source>
        <dbReference type="SAM" id="Coils"/>
    </source>
</evidence>
<accession>A0A4Q2V302</accession>
<reference evidence="3 4" key="1">
    <citation type="submission" date="2016-12" db="EMBL/GenBank/DDBJ databases">
        <title>Draft genome sequence of Fusarium oxysporum causing rot on Narcissus.</title>
        <authorList>
            <person name="Armitage A.D."/>
            <person name="Taylor A."/>
            <person name="Clarkson J.P."/>
            <person name="Harrison R.J."/>
            <person name="Jackson A.C."/>
        </authorList>
    </citation>
    <scope>NUCLEOTIDE SEQUENCE [LARGE SCALE GENOMIC DNA]</scope>
    <source>
        <strain evidence="3 4">N139</strain>
    </source>
</reference>
<sequence length="162" mass="18388">MAPATPNRPSTTGRAQHVTPPEEPRPLAEELQEVLIETDEEEEEIQSPPIHLNSYKDKVKKLKKRLRNLGKQHDTLLDNAKNNAKITQNRIEALEKKVADLAEITESLGKTAERSQKLYKEHIKHTTALTATRKDPREILRPRQPDSFNGNADKLQGFLTSL</sequence>
<dbReference type="AlphaFoldDB" id="A0A4Q2V302"/>
<evidence type="ECO:0000313" key="3">
    <source>
        <dbReference type="EMBL" id="RYC81002.1"/>
    </source>
</evidence>
<dbReference type="EMBL" id="MQTW01000289">
    <property type="protein sequence ID" value="RYC81002.1"/>
    <property type="molecule type" value="Genomic_DNA"/>
</dbReference>
<keyword evidence="1" id="KW-0175">Coiled coil</keyword>
<proteinExistence type="predicted"/>
<dbReference type="Proteomes" id="UP000290540">
    <property type="component" value="Unassembled WGS sequence"/>
</dbReference>
<feature type="region of interest" description="Disordered" evidence="2">
    <location>
        <begin position="1"/>
        <end position="27"/>
    </location>
</feature>
<feature type="coiled-coil region" evidence="1">
    <location>
        <begin position="52"/>
        <end position="104"/>
    </location>
</feature>
<comment type="caution">
    <text evidence="3">The sequence shown here is derived from an EMBL/GenBank/DDBJ whole genome shotgun (WGS) entry which is preliminary data.</text>
</comment>
<evidence type="ECO:0000313" key="4">
    <source>
        <dbReference type="Proteomes" id="UP000290540"/>
    </source>
</evidence>
<feature type="compositionally biased region" description="Basic and acidic residues" evidence="2">
    <location>
        <begin position="132"/>
        <end position="144"/>
    </location>
</feature>
<gene>
    <name evidence="3" type="ORF">BFJ63_vAg16115</name>
</gene>
<evidence type="ECO:0000256" key="2">
    <source>
        <dbReference type="SAM" id="MobiDB-lite"/>
    </source>
</evidence>
<feature type="region of interest" description="Disordered" evidence="2">
    <location>
        <begin position="127"/>
        <end position="162"/>
    </location>
</feature>
<organism evidence="3 4">
    <name type="scientific">Fusarium oxysporum f. sp. narcissi</name>
    <dbReference type="NCBI Taxonomy" id="451672"/>
    <lineage>
        <taxon>Eukaryota</taxon>
        <taxon>Fungi</taxon>
        <taxon>Dikarya</taxon>
        <taxon>Ascomycota</taxon>
        <taxon>Pezizomycotina</taxon>
        <taxon>Sordariomycetes</taxon>
        <taxon>Hypocreomycetidae</taxon>
        <taxon>Hypocreales</taxon>
        <taxon>Nectriaceae</taxon>
        <taxon>Fusarium</taxon>
        <taxon>Fusarium oxysporum species complex</taxon>
    </lineage>
</organism>
<protein>
    <submittedName>
        <fullName evidence="3">Uncharacterized protein</fullName>
    </submittedName>
</protein>
<name>A0A4Q2V302_FUSOX</name>